<evidence type="ECO:0000313" key="8">
    <source>
        <dbReference type="Proteomes" id="UP000824890"/>
    </source>
</evidence>
<dbReference type="SUPFAM" id="SSF48371">
    <property type="entry name" value="ARM repeat"/>
    <property type="match status" value="1"/>
</dbReference>
<evidence type="ECO:0000256" key="5">
    <source>
        <dbReference type="ARBA" id="ARBA00022884"/>
    </source>
</evidence>
<proteinExistence type="predicted"/>
<reference evidence="7 8" key="1">
    <citation type="submission" date="2021-05" db="EMBL/GenBank/DDBJ databases">
        <title>Genome Assembly of Synthetic Allotetraploid Brassica napus Reveals Homoeologous Exchanges between Subgenomes.</title>
        <authorList>
            <person name="Davis J.T."/>
        </authorList>
    </citation>
    <scope>NUCLEOTIDE SEQUENCE [LARGE SCALE GENOMIC DNA]</scope>
    <source>
        <strain evidence="8">cv. Da-Ae</strain>
        <tissue evidence="7">Seedling</tissue>
    </source>
</reference>
<dbReference type="EMBL" id="JAGKQM010000015">
    <property type="protein sequence ID" value="KAH0879101.1"/>
    <property type="molecule type" value="Genomic_DNA"/>
</dbReference>
<sequence>MKIARNKNGSNRLQKLLGKSDDVDGLLCAAILSCFLHVMTEKHASYMALRGLRIFDEEKKKAMYEHTVIHTLQIACDQHGCIALNEVITDSEHPHYRNQLLEVVTHIALDLSKDTYGNFVVQHVRLNCMTCIARIVLRLISVVIALSARSRSMEAILWRSR</sequence>
<dbReference type="Pfam" id="PF00806">
    <property type="entry name" value="PUF"/>
    <property type="match status" value="2"/>
</dbReference>
<organism evidence="7 8">
    <name type="scientific">Brassica napus</name>
    <name type="common">Rape</name>
    <dbReference type="NCBI Taxonomy" id="3708"/>
    <lineage>
        <taxon>Eukaryota</taxon>
        <taxon>Viridiplantae</taxon>
        <taxon>Streptophyta</taxon>
        <taxon>Embryophyta</taxon>
        <taxon>Tracheophyta</taxon>
        <taxon>Spermatophyta</taxon>
        <taxon>Magnoliopsida</taxon>
        <taxon>eudicotyledons</taxon>
        <taxon>Gunneridae</taxon>
        <taxon>Pentapetalae</taxon>
        <taxon>rosids</taxon>
        <taxon>malvids</taxon>
        <taxon>Brassicales</taxon>
        <taxon>Brassicaceae</taxon>
        <taxon>Brassiceae</taxon>
        <taxon>Brassica</taxon>
    </lineage>
</organism>
<evidence type="ECO:0000259" key="6">
    <source>
        <dbReference type="PROSITE" id="PS50303"/>
    </source>
</evidence>
<dbReference type="PROSITE" id="PS50303">
    <property type="entry name" value="PUM_HD"/>
    <property type="match status" value="1"/>
</dbReference>
<protein>
    <recommendedName>
        <fullName evidence="6">PUM-HD domain-containing protein</fullName>
    </recommendedName>
</protein>
<keyword evidence="5" id="KW-0694">RNA-binding</keyword>
<dbReference type="InterPro" id="IPR011989">
    <property type="entry name" value="ARM-like"/>
</dbReference>
<keyword evidence="3" id="KW-0677">Repeat</keyword>
<dbReference type="PANTHER" id="PTHR12537">
    <property type="entry name" value="RNA BINDING PROTEIN PUMILIO-RELATED"/>
    <property type="match status" value="1"/>
</dbReference>
<keyword evidence="2" id="KW-0963">Cytoplasm</keyword>
<dbReference type="InterPro" id="IPR033133">
    <property type="entry name" value="PUM-HD"/>
</dbReference>
<evidence type="ECO:0000256" key="2">
    <source>
        <dbReference type="ARBA" id="ARBA00022490"/>
    </source>
</evidence>
<dbReference type="PANTHER" id="PTHR12537:SF137">
    <property type="entry name" value="PUMILIO HOMOLOG 16-RELATED"/>
    <property type="match status" value="1"/>
</dbReference>
<gene>
    <name evidence="7" type="ORF">HID58_066495</name>
</gene>
<accession>A0ABQ7ZFY7</accession>
<dbReference type="InterPro" id="IPR016024">
    <property type="entry name" value="ARM-type_fold"/>
</dbReference>
<dbReference type="Proteomes" id="UP000824890">
    <property type="component" value="Unassembled WGS sequence"/>
</dbReference>
<dbReference type="Gene3D" id="1.25.10.10">
    <property type="entry name" value="Leucine-rich Repeat Variant"/>
    <property type="match status" value="1"/>
</dbReference>
<comment type="subcellular location">
    <subcellularLocation>
        <location evidence="1">Cytoplasm</location>
    </subcellularLocation>
</comment>
<evidence type="ECO:0000256" key="1">
    <source>
        <dbReference type="ARBA" id="ARBA00004496"/>
    </source>
</evidence>
<name>A0ABQ7ZFY7_BRANA</name>
<keyword evidence="4" id="KW-0810">Translation regulation</keyword>
<feature type="domain" description="PUM-HD" evidence="6">
    <location>
        <begin position="1"/>
        <end position="161"/>
    </location>
</feature>
<dbReference type="InterPro" id="IPR001313">
    <property type="entry name" value="Pumilio_RNA-bd_rpt"/>
</dbReference>
<comment type="caution">
    <text evidence="7">The sequence shown here is derived from an EMBL/GenBank/DDBJ whole genome shotgun (WGS) entry which is preliminary data.</text>
</comment>
<evidence type="ECO:0000256" key="3">
    <source>
        <dbReference type="ARBA" id="ARBA00022737"/>
    </source>
</evidence>
<evidence type="ECO:0000256" key="4">
    <source>
        <dbReference type="ARBA" id="ARBA00022845"/>
    </source>
</evidence>
<keyword evidence="8" id="KW-1185">Reference proteome</keyword>
<evidence type="ECO:0000313" key="7">
    <source>
        <dbReference type="EMBL" id="KAH0879101.1"/>
    </source>
</evidence>